<dbReference type="GO" id="GO:0032259">
    <property type="term" value="P:methylation"/>
    <property type="evidence" value="ECO:0007669"/>
    <property type="project" value="UniProtKB-KW"/>
</dbReference>
<name>A0A9N8HLX6_9STRA</name>
<dbReference type="Gene3D" id="3.40.50.150">
    <property type="entry name" value="Vaccinia Virus protein VP39"/>
    <property type="match status" value="1"/>
</dbReference>
<organism evidence="2 3">
    <name type="scientific">Seminavis robusta</name>
    <dbReference type="NCBI Taxonomy" id="568900"/>
    <lineage>
        <taxon>Eukaryota</taxon>
        <taxon>Sar</taxon>
        <taxon>Stramenopiles</taxon>
        <taxon>Ochrophyta</taxon>
        <taxon>Bacillariophyta</taxon>
        <taxon>Bacillariophyceae</taxon>
        <taxon>Bacillariophycidae</taxon>
        <taxon>Naviculales</taxon>
        <taxon>Naviculaceae</taxon>
        <taxon>Seminavis</taxon>
    </lineage>
</organism>
<reference evidence="2" key="1">
    <citation type="submission" date="2020-06" db="EMBL/GenBank/DDBJ databases">
        <authorList>
            <consortium name="Plant Systems Biology data submission"/>
        </authorList>
    </citation>
    <scope>NUCLEOTIDE SEQUENCE</scope>
    <source>
        <strain evidence="2">D6</strain>
    </source>
</reference>
<dbReference type="EMBL" id="CAICTM010000850">
    <property type="protein sequence ID" value="CAB9517360.1"/>
    <property type="molecule type" value="Genomic_DNA"/>
</dbReference>
<dbReference type="InterPro" id="IPR013216">
    <property type="entry name" value="Methyltransf_11"/>
</dbReference>
<dbReference type="OrthoDB" id="45182at2759"/>
<dbReference type="GO" id="GO:0008757">
    <property type="term" value="F:S-adenosylmethionine-dependent methyltransferase activity"/>
    <property type="evidence" value="ECO:0007669"/>
    <property type="project" value="InterPro"/>
</dbReference>
<evidence type="ECO:0000313" key="2">
    <source>
        <dbReference type="EMBL" id="CAB9517360.1"/>
    </source>
</evidence>
<evidence type="ECO:0000259" key="1">
    <source>
        <dbReference type="Pfam" id="PF08241"/>
    </source>
</evidence>
<dbReference type="Pfam" id="PF08241">
    <property type="entry name" value="Methyltransf_11"/>
    <property type="match status" value="1"/>
</dbReference>
<dbReference type="SUPFAM" id="SSF53335">
    <property type="entry name" value="S-adenosyl-L-methionine-dependent methyltransferases"/>
    <property type="match status" value="1"/>
</dbReference>
<protein>
    <submittedName>
        <fullName evidence="2">Methyltransferase domain</fullName>
    </submittedName>
</protein>
<feature type="domain" description="Methyltransferase type 11" evidence="1">
    <location>
        <begin position="58"/>
        <end position="164"/>
    </location>
</feature>
<evidence type="ECO:0000313" key="3">
    <source>
        <dbReference type="Proteomes" id="UP001153069"/>
    </source>
</evidence>
<proteinExistence type="predicted"/>
<keyword evidence="2" id="KW-0808">Transferase</keyword>
<accession>A0A9N8HLX6</accession>
<sequence length="222" mass="24567">MIQALFKKVLISALAPSMRSPSGFTGYFARKVMRKSNPVSTQVGIQRLDLQPSDVFVELGGGEGAGIKAVFDQPDKVPSMIHLVEISEDFRAELTRVIKEDLPQTDGIGNKIEIHGEDCKQMPYLQDNSVSKMFGMNVVYFLDPLPEYLNEIHRVLKPGGVVVFGCKFKNLPKDDNVFINVEEQPITRSMEAAGFQVGTAFVEVSADNPVWNYLEVKGVKSG</sequence>
<keyword evidence="2" id="KW-0489">Methyltransferase</keyword>
<dbReference type="Proteomes" id="UP001153069">
    <property type="component" value="Unassembled WGS sequence"/>
</dbReference>
<keyword evidence="3" id="KW-1185">Reference proteome</keyword>
<comment type="caution">
    <text evidence="2">The sequence shown here is derived from an EMBL/GenBank/DDBJ whole genome shotgun (WGS) entry which is preliminary data.</text>
</comment>
<dbReference type="CDD" id="cd02440">
    <property type="entry name" value="AdoMet_MTases"/>
    <property type="match status" value="1"/>
</dbReference>
<dbReference type="AlphaFoldDB" id="A0A9N8HLX6"/>
<dbReference type="InterPro" id="IPR029063">
    <property type="entry name" value="SAM-dependent_MTases_sf"/>
</dbReference>
<gene>
    <name evidence="2" type="ORF">SEMRO_851_G210840.1</name>
</gene>